<dbReference type="InterPro" id="IPR012796">
    <property type="entry name" value="Lysidine-tRNA-synth_C"/>
</dbReference>
<evidence type="ECO:0000256" key="5">
    <source>
        <dbReference type="ARBA" id="ARBA00022741"/>
    </source>
</evidence>
<comment type="similarity">
    <text evidence="8">Belongs to the tRNA(Ile)-lysidine synthase family.</text>
</comment>
<dbReference type="EMBL" id="AHYT01000012">
    <property type="protein sequence ID" value="EOT25982.1"/>
    <property type="molecule type" value="Genomic_DNA"/>
</dbReference>
<keyword evidence="3 8" id="KW-0436">Ligase</keyword>
<keyword evidence="2 8" id="KW-0963">Cytoplasm</keyword>
<evidence type="ECO:0000313" key="10">
    <source>
        <dbReference type="EMBL" id="EOT25982.1"/>
    </source>
</evidence>
<dbReference type="HOGENOM" id="CLU_018869_0_2_9"/>
<dbReference type="GO" id="GO:0006400">
    <property type="term" value="P:tRNA modification"/>
    <property type="evidence" value="ECO:0007669"/>
    <property type="project" value="UniProtKB-UniRule"/>
</dbReference>
<evidence type="ECO:0000313" key="11">
    <source>
        <dbReference type="Proteomes" id="UP000014136"/>
    </source>
</evidence>
<dbReference type="GO" id="GO:0032267">
    <property type="term" value="F:tRNA(Ile)-lysidine synthase activity"/>
    <property type="evidence" value="ECO:0007669"/>
    <property type="project" value="UniProtKB-EC"/>
</dbReference>
<evidence type="ECO:0000259" key="9">
    <source>
        <dbReference type="SMART" id="SM00977"/>
    </source>
</evidence>
<keyword evidence="4 8" id="KW-0819">tRNA processing</keyword>
<dbReference type="Proteomes" id="UP000014136">
    <property type="component" value="Unassembled WGS sequence"/>
</dbReference>
<dbReference type="Gene3D" id="3.40.50.620">
    <property type="entry name" value="HUPs"/>
    <property type="match status" value="1"/>
</dbReference>
<dbReference type="InterPro" id="IPR012094">
    <property type="entry name" value="tRNA_Ile_lys_synt"/>
</dbReference>
<dbReference type="RefSeq" id="WP_016176205.1">
    <property type="nucleotide sequence ID" value="NZ_KE136391.1"/>
</dbReference>
<comment type="catalytic activity">
    <reaction evidence="7 8">
        <text>cytidine(34) in tRNA(Ile2) + L-lysine + ATP = lysidine(34) in tRNA(Ile2) + AMP + diphosphate + H(+)</text>
        <dbReference type="Rhea" id="RHEA:43744"/>
        <dbReference type="Rhea" id="RHEA-COMP:10625"/>
        <dbReference type="Rhea" id="RHEA-COMP:10670"/>
        <dbReference type="ChEBI" id="CHEBI:15378"/>
        <dbReference type="ChEBI" id="CHEBI:30616"/>
        <dbReference type="ChEBI" id="CHEBI:32551"/>
        <dbReference type="ChEBI" id="CHEBI:33019"/>
        <dbReference type="ChEBI" id="CHEBI:82748"/>
        <dbReference type="ChEBI" id="CHEBI:83665"/>
        <dbReference type="ChEBI" id="CHEBI:456215"/>
        <dbReference type="EC" id="6.3.4.19"/>
    </reaction>
</comment>
<dbReference type="GO" id="GO:0005524">
    <property type="term" value="F:ATP binding"/>
    <property type="evidence" value="ECO:0007669"/>
    <property type="project" value="UniProtKB-KW"/>
</dbReference>
<evidence type="ECO:0000256" key="4">
    <source>
        <dbReference type="ARBA" id="ARBA00022694"/>
    </source>
</evidence>
<dbReference type="PANTHER" id="PTHR43033:SF1">
    <property type="entry name" value="TRNA(ILE)-LYSIDINE SYNTHASE-RELATED"/>
    <property type="match status" value="1"/>
</dbReference>
<comment type="function">
    <text evidence="8">Ligates lysine onto the cytidine present at position 34 of the AUA codon-specific tRNA(Ile) that contains the anticodon CAU, in an ATP-dependent manner. Cytidine is converted to lysidine, thus changing the amino acid specificity of the tRNA from methionine to isoleucine.</text>
</comment>
<evidence type="ECO:0000256" key="6">
    <source>
        <dbReference type="ARBA" id="ARBA00022840"/>
    </source>
</evidence>
<dbReference type="InterPro" id="IPR014729">
    <property type="entry name" value="Rossmann-like_a/b/a_fold"/>
</dbReference>
<dbReference type="SUPFAM" id="SSF52402">
    <property type="entry name" value="Adenine nucleotide alpha hydrolases-like"/>
    <property type="match status" value="1"/>
</dbReference>
<keyword evidence="5" id="KW-0547">Nucleotide-binding</keyword>
<name>S0J165_9ENTE</name>
<dbReference type="eggNOG" id="COG0037">
    <property type="taxonomic scope" value="Bacteria"/>
</dbReference>
<dbReference type="InterPro" id="IPR012795">
    <property type="entry name" value="tRNA_Ile_lys_synt_N"/>
</dbReference>
<dbReference type="STRING" id="41997.RV16_GL000006"/>
<evidence type="ECO:0000256" key="3">
    <source>
        <dbReference type="ARBA" id="ARBA00022598"/>
    </source>
</evidence>
<dbReference type="EC" id="6.3.4.19" evidence="8"/>
<evidence type="ECO:0000256" key="7">
    <source>
        <dbReference type="ARBA" id="ARBA00048539"/>
    </source>
</evidence>
<dbReference type="OrthoDB" id="9807403at2"/>
<comment type="caution">
    <text evidence="10">The sequence shown here is derived from an EMBL/GenBank/DDBJ whole genome shotgun (WGS) entry which is preliminary data.</text>
</comment>
<dbReference type="NCBIfam" id="TIGR02433">
    <property type="entry name" value="lysidine_TilS_C"/>
    <property type="match status" value="1"/>
</dbReference>
<proteinExistence type="inferred from homology"/>
<dbReference type="SMART" id="SM00977">
    <property type="entry name" value="TilS_C"/>
    <property type="match status" value="1"/>
</dbReference>
<dbReference type="InterPro" id="IPR011063">
    <property type="entry name" value="TilS/TtcA_N"/>
</dbReference>
<keyword evidence="11" id="KW-1185">Reference proteome</keyword>
<accession>S0J165</accession>
<protein>
    <recommendedName>
        <fullName evidence="8">tRNA(Ile)-lysidine synthase</fullName>
        <ecNumber evidence="8">6.3.4.19</ecNumber>
    </recommendedName>
    <alternativeName>
        <fullName evidence="8">tRNA(Ile)-2-lysyl-cytidine synthase</fullName>
    </alternativeName>
    <alternativeName>
        <fullName evidence="8">tRNA(Ile)-lysidine synthetase</fullName>
    </alternativeName>
</protein>
<dbReference type="CDD" id="cd01992">
    <property type="entry name" value="TilS_N"/>
    <property type="match status" value="1"/>
</dbReference>
<evidence type="ECO:0000256" key="8">
    <source>
        <dbReference type="HAMAP-Rule" id="MF_01161"/>
    </source>
</evidence>
<dbReference type="NCBIfam" id="TIGR02432">
    <property type="entry name" value="lysidine_TilS_N"/>
    <property type="match status" value="1"/>
</dbReference>
<keyword evidence="6" id="KW-0067">ATP-binding</keyword>
<dbReference type="PATRIC" id="fig|1139996.3.peg.2405"/>
<feature type="domain" description="Lysidine-tRNA(Ile) synthetase C-terminal" evidence="9">
    <location>
        <begin position="377"/>
        <end position="449"/>
    </location>
</feature>
<sequence>MLAKKVARLVEENQLWQANDRLLLAVSTGVDSMVLMHVLETLSVPFGVVHVNHQLREASYQEALFLTEYCQQRQIPLYQTRWEQPAITGVEAAARQFRYTFFQQIMTQYGYSVLLTAHHSDDQMETILMKLVREGNFFSSSGIRLSQAFGEGMLIRPLLTTTKAEILAYSQTNGVPYFEDETNFSLDMQRNRLRHHVVPFLQAENPQVHHHFQQWSNQTIWAQEIIAEQQQQWLERLVTVDQQGYHFDLADYFNLSEAKRYFFLQALKQQLQIEEQIGFTEKQIQQAMQLFSGPAQGTVMLAKQWHIKKTYQQITIAQKVKEKITGTQFRLKIGEAYFLSEEEWIGIFPIGEEKIPEKVKLWSEYRQDLSVNFPFVTVLRKRQSGDKIALNRHLTKKIRRFFIDKKIPNEKREQAWVLTTEQEEVLGLIPYAFSYLSIAKETDKIHYVLLYRRMKETNYNL</sequence>
<dbReference type="SUPFAM" id="SSF56037">
    <property type="entry name" value="PheT/TilS domain"/>
    <property type="match status" value="1"/>
</dbReference>
<comment type="subcellular location">
    <subcellularLocation>
        <location evidence="1 8">Cytoplasm</location>
    </subcellularLocation>
</comment>
<dbReference type="PANTHER" id="PTHR43033">
    <property type="entry name" value="TRNA(ILE)-LYSIDINE SYNTHASE-RELATED"/>
    <property type="match status" value="1"/>
</dbReference>
<organism evidence="10 11">
    <name type="scientific">Enterococcus saccharolyticus subsp. saccharolyticus ATCC 43076</name>
    <dbReference type="NCBI Taxonomy" id="1139996"/>
    <lineage>
        <taxon>Bacteria</taxon>
        <taxon>Bacillati</taxon>
        <taxon>Bacillota</taxon>
        <taxon>Bacilli</taxon>
        <taxon>Lactobacillales</taxon>
        <taxon>Enterococcaceae</taxon>
        <taxon>Enterococcus</taxon>
    </lineage>
</organism>
<gene>
    <name evidence="8" type="primary">tilS</name>
    <name evidence="10" type="ORF">OMQ_02452</name>
</gene>
<dbReference type="Pfam" id="PF01171">
    <property type="entry name" value="ATP_bind_3"/>
    <property type="match status" value="1"/>
</dbReference>
<dbReference type="AlphaFoldDB" id="S0J165"/>
<dbReference type="GO" id="GO:0005737">
    <property type="term" value="C:cytoplasm"/>
    <property type="evidence" value="ECO:0007669"/>
    <property type="project" value="UniProtKB-SubCell"/>
</dbReference>
<comment type="caution">
    <text evidence="8">Lacks conserved residue(s) required for the propagation of feature annotation.</text>
</comment>
<reference evidence="10 11" key="1">
    <citation type="submission" date="2013-03" db="EMBL/GenBank/DDBJ databases">
        <title>The Genome Sequence of Enterococcus saccharolyticus ATCC_43076 (Illumina only assembly).</title>
        <authorList>
            <consortium name="The Broad Institute Genomics Platform"/>
            <consortium name="The Broad Institute Genome Sequencing Center for Infectious Disease"/>
            <person name="Earl A."/>
            <person name="Russ C."/>
            <person name="Gilmore M."/>
            <person name="Surin D."/>
            <person name="Walker B."/>
            <person name="Young S."/>
            <person name="Zeng Q."/>
            <person name="Gargeya S."/>
            <person name="Fitzgerald M."/>
            <person name="Haas B."/>
            <person name="Abouelleil A."/>
            <person name="Allen A.W."/>
            <person name="Alvarado L."/>
            <person name="Arachchi H.M."/>
            <person name="Berlin A.M."/>
            <person name="Chapman S.B."/>
            <person name="Gainer-Dewar J."/>
            <person name="Goldberg J."/>
            <person name="Griggs A."/>
            <person name="Gujja S."/>
            <person name="Hansen M."/>
            <person name="Howarth C."/>
            <person name="Imamovic A."/>
            <person name="Ireland A."/>
            <person name="Larimer J."/>
            <person name="McCowan C."/>
            <person name="Murphy C."/>
            <person name="Pearson M."/>
            <person name="Poon T.W."/>
            <person name="Priest M."/>
            <person name="Roberts A."/>
            <person name="Saif S."/>
            <person name="Shea T."/>
            <person name="Sisk P."/>
            <person name="Sykes S."/>
            <person name="Wortman J."/>
            <person name="Nusbaum C."/>
            <person name="Birren B."/>
        </authorList>
    </citation>
    <scope>NUCLEOTIDE SEQUENCE [LARGE SCALE GENOMIC DNA]</scope>
    <source>
        <strain evidence="10 11">ATCC 43076</strain>
    </source>
</reference>
<dbReference type="HAMAP" id="MF_01161">
    <property type="entry name" value="tRNA_Ile_lys_synt"/>
    <property type="match status" value="1"/>
</dbReference>
<evidence type="ECO:0000256" key="2">
    <source>
        <dbReference type="ARBA" id="ARBA00022490"/>
    </source>
</evidence>
<evidence type="ECO:0000256" key="1">
    <source>
        <dbReference type="ARBA" id="ARBA00004496"/>
    </source>
</evidence>